<proteinExistence type="predicted"/>
<dbReference type="PATRIC" id="fig|1365251.3.peg.4697"/>
<evidence type="ECO:0000313" key="1">
    <source>
        <dbReference type="EMBL" id="KZN45838.1"/>
    </source>
</evidence>
<organism evidence="1 2">
    <name type="scientific">Pseudoalteromonas luteoviolacea H33</name>
    <dbReference type="NCBI Taxonomy" id="1365251"/>
    <lineage>
        <taxon>Bacteria</taxon>
        <taxon>Pseudomonadati</taxon>
        <taxon>Pseudomonadota</taxon>
        <taxon>Gammaproteobacteria</taxon>
        <taxon>Alteromonadales</taxon>
        <taxon>Pseudoalteromonadaceae</taxon>
        <taxon>Pseudoalteromonas</taxon>
    </lineage>
</organism>
<dbReference type="RefSeq" id="WP_063363851.1">
    <property type="nucleotide sequence ID" value="NZ_AUXZ01000125.1"/>
</dbReference>
<comment type="caution">
    <text evidence="1">The sequence shown here is derived from an EMBL/GenBank/DDBJ whole genome shotgun (WGS) entry which is preliminary data.</text>
</comment>
<dbReference type="AlphaFoldDB" id="A0A162A4D3"/>
<dbReference type="OrthoDB" id="3395612at2"/>
<reference evidence="1 2" key="1">
    <citation type="submission" date="2013-07" db="EMBL/GenBank/DDBJ databases">
        <title>Comparative Genomic and Metabolomic Analysis of Twelve Strains of Pseudoalteromonas luteoviolacea.</title>
        <authorList>
            <person name="Vynne N.G."/>
            <person name="Mansson M."/>
            <person name="Gram L."/>
        </authorList>
    </citation>
    <scope>NUCLEOTIDE SEQUENCE [LARGE SCALE GENOMIC DNA]</scope>
    <source>
        <strain evidence="1 2">H33</strain>
    </source>
</reference>
<dbReference type="Proteomes" id="UP000076503">
    <property type="component" value="Unassembled WGS sequence"/>
</dbReference>
<dbReference type="EMBL" id="AUXZ01000125">
    <property type="protein sequence ID" value="KZN45838.1"/>
    <property type="molecule type" value="Genomic_DNA"/>
</dbReference>
<accession>A0A162A4D3</accession>
<protein>
    <submittedName>
        <fullName evidence="1">Uncharacterized protein</fullName>
    </submittedName>
</protein>
<evidence type="ECO:0000313" key="2">
    <source>
        <dbReference type="Proteomes" id="UP000076503"/>
    </source>
</evidence>
<gene>
    <name evidence="1" type="ORF">N476_25070</name>
</gene>
<sequence>MKFSLNFLDPEAQEFCEKIVNEMVSLFGITEAEAIARVNCQWAHLESIGGHEELIYHEDEVFWAKDIYFGPEAYWWLEDEAHSKGN</sequence>
<name>A0A162A4D3_9GAMM</name>